<dbReference type="InterPro" id="IPR009793">
    <property type="entry name" value="DUF1361"/>
</dbReference>
<evidence type="ECO:0000313" key="3">
    <source>
        <dbReference type="Proteomes" id="UP000095256"/>
    </source>
</evidence>
<protein>
    <recommendedName>
        <fullName evidence="4">DUF1361 domain-containing protein</fullName>
    </recommendedName>
</protein>
<evidence type="ECO:0000313" key="2">
    <source>
        <dbReference type="EMBL" id="OEH83334.1"/>
    </source>
</evidence>
<dbReference type="Pfam" id="PF07099">
    <property type="entry name" value="DUF1361"/>
    <property type="match status" value="1"/>
</dbReference>
<dbReference type="AlphaFoldDB" id="A0A1E5KZU3"/>
<keyword evidence="1" id="KW-0812">Transmembrane</keyword>
<feature type="transmembrane region" description="Helical" evidence="1">
    <location>
        <begin position="166"/>
        <end position="184"/>
    </location>
</feature>
<feature type="transmembrane region" description="Helical" evidence="1">
    <location>
        <begin position="78"/>
        <end position="96"/>
    </location>
</feature>
<dbReference type="Proteomes" id="UP000095256">
    <property type="component" value="Unassembled WGS sequence"/>
</dbReference>
<feature type="transmembrane region" description="Helical" evidence="1">
    <location>
        <begin position="34"/>
        <end position="52"/>
    </location>
</feature>
<accession>A0A1E5KZU3</accession>
<comment type="caution">
    <text evidence="2">The sequence shown here is derived from an EMBL/GenBank/DDBJ whole genome shotgun (WGS) entry which is preliminary data.</text>
</comment>
<name>A0A1E5KZU3_9ENTE</name>
<proteinExistence type="predicted"/>
<gene>
    <name evidence="2" type="ORF">BCR26_10175</name>
</gene>
<evidence type="ECO:0008006" key="4">
    <source>
        <dbReference type="Google" id="ProtNLM"/>
    </source>
</evidence>
<feature type="transmembrane region" description="Helical" evidence="1">
    <location>
        <begin position="117"/>
        <end position="136"/>
    </location>
</feature>
<sequence>MFYFASDFQFMALNVFLAYLPIEISFHRKQGKTFYLTSFLWLLFYPNAPYLLTDFFHLEVLSIYQKNSQIFSSSLQDWWAFCLLVVGIVPYYFWGVQSMLSVIMEWKRSSSILKNTSSIFLIGGIHLLASLAIYVGRFQRLHSVYLFTRPIETIQFIFFEWTVNKLVFIAMFTALQSVLLFLVFGRNIEKGKSSIDSALNHW</sequence>
<keyword evidence="1" id="KW-0472">Membrane</keyword>
<reference evidence="2 3" key="1">
    <citation type="submission" date="2016-09" db="EMBL/GenBank/DDBJ databases">
        <authorList>
            <person name="Capua I."/>
            <person name="De Benedictis P."/>
            <person name="Joannis T."/>
            <person name="Lombin L.H."/>
            <person name="Cattoli G."/>
        </authorList>
    </citation>
    <scope>NUCLEOTIDE SEQUENCE [LARGE SCALE GENOMIC DNA]</scope>
    <source>
        <strain evidence="2 3">LMG 25899</strain>
    </source>
</reference>
<keyword evidence="3" id="KW-1185">Reference proteome</keyword>
<keyword evidence="1" id="KW-1133">Transmembrane helix</keyword>
<organism evidence="2 3">
    <name type="scientific">Enterococcus rivorum</name>
    <dbReference type="NCBI Taxonomy" id="762845"/>
    <lineage>
        <taxon>Bacteria</taxon>
        <taxon>Bacillati</taxon>
        <taxon>Bacillota</taxon>
        <taxon>Bacilli</taxon>
        <taxon>Lactobacillales</taxon>
        <taxon>Enterococcaceae</taxon>
        <taxon>Enterococcus</taxon>
    </lineage>
</organism>
<feature type="transmembrane region" description="Helical" evidence="1">
    <location>
        <begin position="6"/>
        <end position="22"/>
    </location>
</feature>
<evidence type="ECO:0000256" key="1">
    <source>
        <dbReference type="SAM" id="Phobius"/>
    </source>
</evidence>
<dbReference type="EMBL" id="MIEK01000009">
    <property type="protein sequence ID" value="OEH83334.1"/>
    <property type="molecule type" value="Genomic_DNA"/>
</dbReference>
<dbReference type="STRING" id="762845.BCR26_10175"/>